<dbReference type="Proteomes" id="UP000177798">
    <property type="component" value="Chromosome 5"/>
</dbReference>
<dbReference type="OrthoDB" id="3460101at2759"/>
<name>A0A1D9Q373_SCLS1</name>
<organism evidence="2 3">
    <name type="scientific">Sclerotinia sclerotiorum (strain ATCC 18683 / 1980 / Ss-1)</name>
    <name type="common">White mold</name>
    <name type="synonym">Whetzelinia sclerotiorum</name>
    <dbReference type="NCBI Taxonomy" id="665079"/>
    <lineage>
        <taxon>Eukaryota</taxon>
        <taxon>Fungi</taxon>
        <taxon>Dikarya</taxon>
        <taxon>Ascomycota</taxon>
        <taxon>Pezizomycotina</taxon>
        <taxon>Leotiomycetes</taxon>
        <taxon>Helotiales</taxon>
        <taxon>Sclerotiniaceae</taxon>
        <taxon>Sclerotinia</taxon>
    </lineage>
</organism>
<dbReference type="OMA" id="SSMQGYY"/>
<evidence type="ECO:0000313" key="2">
    <source>
        <dbReference type="EMBL" id="APA09394.1"/>
    </source>
</evidence>
<proteinExistence type="predicted"/>
<feature type="region of interest" description="Disordered" evidence="1">
    <location>
        <begin position="21"/>
        <end position="45"/>
    </location>
</feature>
<protein>
    <submittedName>
        <fullName evidence="2">Uncharacterized protein</fullName>
    </submittedName>
</protein>
<dbReference type="KEGG" id="ssl:SS1G_12190"/>
<dbReference type="RefSeq" id="XP_001587160.1">
    <property type="nucleotide sequence ID" value="XM_001587110.1"/>
</dbReference>
<dbReference type="VEuPathDB" id="FungiDB:sscle_05g041640"/>
<accession>A0A1D9Q373</accession>
<reference evidence="3" key="1">
    <citation type="journal article" date="2017" name="Genome Biol. Evol.">
        <title>The complete genome sequence of the phytopathogenic fungus Sclerotinia sclerotiorum reveals insights into the genome architecture of broad host range pathogens.</title>
        <authorList>
            <person name="Derbyshire M."/>
            <person name="Denton-Giles M."/>
            <person name="Hegedus D."/>
            <person name="Seifbarghy S."/>
            <person name="Rollins J."/>
            <person name="van Kan J."/>
            <person name="Seidl M.F."/>
            <person name="Faino L."/>
            <person name="Mbengue M."/>
            <person name="Navaud O."/>
            <person name="Raffaele S."/>
            <person name="Hammond-Kosack K."/>
            <person name="Heard S."/>
            <person name="Oliver R."/>
        </authorList>
    </citation>
    <scope>NUCLEOTIDE SEQUENCE [LARGE SCALE GENOMIC DNA]</scope>
    <source>
        <strain evidence="3">ATCC 18683 / 1980 / Ss-1</strain>
    </source>
</reference>
<sequence length="84" mass="9016">MPQSLSSSVQGYYGSEKVAEEVPHATASIKKQPQNPSTLSYNLSRFTSANGAPPLALREPVPLADRISGARNAIKDFDAKMIRG</sequence>
<gene>
    <name evidence="2" type="ORF">sscle_05g041640</name>
</gene>
<feature type="compositionally biased region" description="Polar residues" evidence="1">
    <location>
        <begin position="29"/>
        <end position="45"/>
    </location>
</feature>
<dbReference type="AlphaFoldDB" id="A0A1D9Q373"/>
<evidence type="ECO:0000313" key="3">
    <source>
        <dbReference type="Proteomes" id="UP000177798"/>
    </source>
</evidence>
<evidence type="ECO:0000256" key="1">
    <source>
        <dbReference type="SAM" id="MobiDB-lite"/>
    </source>
</evidence>
<dbReference type="EMBL" id="CP017818">
    <property type="protein sequence ID" value="APA09394.1"/>
    <property type="molecule type" value="Genomic_DNA"/>
</dbReference>